<dbReference type="Pfam" id="PF07364">
    <property type="entry name" value="DUF1485"/>
    <property type="match status" value="1"/>
</dbReference>
<evidence type="ECO:0000256" key="1">
    <source>
        <dbReference type="SAM" id="MobiDB-lite"/>
    </source>
</evidence>
<dbReference type="AlphaFoldDB" id="X7F721"/>
<dbReference type="InterPro" id="IPR015995">
    <property type="entry name" value="MlrC_N"/>
</dbReference>
<dbReference type="InterPro" id="IPR010799">
    <property type="entry name" value="MlrC_C"/>
</dbReference>
<gene>
    <name evidence="4" type="ORF">RISW2_05645</name>
</gene>
<dbReference type="PATRIC" id="fig|1449351.3.peg.2438"/>
<dbReference type="InterPro" id="IPR009197">
    <property type="entry name" value="MlrC"/>
</dbReference>
<dbReference type="STRING" id="1449351.RISW2_05645"/>
<reference evidence="4 5" key="1">
    <citation type="submission" date="2014-01" db="EMBL/GenBank/DDBJ databases">
        <title>Roseivivax isoporae LMG 25204 Genome Sequencing.</title>
        <authorList>
            <person name="Lai Q."/>
            <person name="Li G."/>
            <person name="Shao Z."/>
        </authorList>
    </citation>
    <scope>NUCLEOTIDE SEQUENCE [LARGE SCALE GENOMIC DNA]</scope>
    <source>
        <strain evidence="4 5">LMG 25204</strain>
    </source>
</reference>
<dbReference type="EMBL" id="JAME01000017">
    <property type="protein sequence ID" value="ETX28575.1"/>
    <property type="molecule type" value="Genomic_DNA"/>
</dbReference>
<dbReference type="PIRSF" id="PIRSF012702">
    <property type="entry name" value="UCP012702"/>
    <property type="match status" value="1"/>
</dbReference>
<organism evidence="4 5">
    <name type="scientific">Roseivivax isoporae LMG 25204</name>
    <dbReference type="NCBI Taxonomy" id="1449351"/>
    <lineage>
        <taxon>Bacteria</taxon>
        <taxon>Pseudomonadati</taxon>
        <taxon>Pseudomonadota</taxon>
        <taxon>Alphaproteobacteria</taxon>
        <taxon>Rhodobacterales</taxon>
        <taxon>Roseobacteraceae</taxon>
        <taxon>Roseivivax</taxon>
    </lineage>
</organism>
<accession>X7F721</accession>
<name>X7F721_9RHOB</name>
<sequence length="531" mass="54946">MRVALAGFLHETNTFAPDPADLAAFRAGGGYVPLSRGDAMLAAVEGVNLGIAGAVSAGRDHGWDIVPVLWAGAIPSARVTREAFETIAEEIVSGIRAAGPLDGVFLDLHGAMVTEHLDDGEAELARRVRAAVGSDVPVVAALDLHGNISEDFVAEVDGCAGFRTYPHVDMAETGRRAATLLERIMRGGMRPARAFRQMDYLVPIPFQSTDIAPADALYADLAAIEEADPQVRAASLFMGFPAADIPMCGPCAVVYADSQAAADRAADRIAAAYAAAEDRFDGTTYDAADAVREAAARAARLGRPVVIADTQDNPGAGGVAATTGLLRALVEADARDAAIGLLVDPATAARAHEVGQGSRATFRVGGHPHLPDETPVEIEAVVEALSDGRIIASGPYYGGTAMDLGPAACLRVGGVRIAVASRIAQTADREMFRMVGIAPEAQAILVVKSSTHFRADFAPIAGDILIGIAPGPMPFDPAALPFERLRPGLRLSPNGPAFGGPRAAMSARPGRGGPSASAQDHPNATQQGVTR</sequence>
<feature type="compositionally biased region" description="Polar residues" evidence="1">
    <location>
        <begin position="516"/>
        <end position="531"/>
    </location>
</feature>
<feature type="domain" description="Microcystin LR degradation protein MlrC C-terminal" evidence="2">
    <location>
        <begin position="307"/>
        <end position="484"/>
    </location>
</feature>
<feature type="region of interest" description="Disordered" evidence="1">
    <location>
        <begin position="492"/>
        <end position="531"/>
    </location>
</feature>
<dbReference type="Proteomes" id="UP000023430">
    <property type="component" value="Unassembled WGS sequence"/>
</dbReference>
<proteinExistence type="predicted"/>
<evidence type="ECO:0000259" key="2">
    <source>
        <dbReference type="Pfam" id="PF07171"/>
    </source>
</evidence>
<evidence type="ECO:0000259" key="3">
    <source>
        <dbReference type="Pfam" id="PF07364"/>
    </source>
</evidence>
<protein>
    <submittedName>
        <fullName evidence="4">MlrC domain-containing protein</fullName>
    </submittedName>
</protein>
<dbReference type="OrthoDB" id="9782658at2"/>
<evidence type="ECO:0000313" key="5">
    <source>
        <dbReference type="Proteomes" id="UP000023430"/>
    </source>
</evidence>
<dbReference type="RefSeq" id="WP_051491983.1">
    <property type="nucleotide sequence ID" value="NZ_JAME01000017.1"/>
</dbReference>
<comment type="caution">
    <text evidence="4">The sequence shown here is derived from an EMBL/GenBank/DDBJ whole genome shotgun (WGS) entry which is preliminary data.</text>
</comment>
<feature type="domain" description="Microcystin LR degradation protein MlrC N-terminal" evidence="3">
    <location>
        <begin position="2"/>
        <end position="294"/>
    </location>
</feature>
<dbReference type="Pfam" id="PF07171">
    <property type="entry name" value="MlrC_C"/>
    <property type="match status" value="1"/>
</dbReference>
<keyword evidence="5" id="KW-1185">Reference proteome</keyword>
<evidence type="ECO:0000313" key="4">
    <source>
        <dbReference type="EMBL" id="ETX28575.1"/>
    </source>
</evidence>
<dbReference type="eggNOG" id="COG5476">
    <property type="taxonomic scope" value="Bacteria"/>
</dbReference>